<keyword evidence="3 6" id="KW-0378">Hydrolase</keyword>
<evidence type="ECO:0000256" key="5">
    <source>
        <dbReference type="ARBA" id="ARBA00023049"/>
    </source>
</evidence>
<dbReference type="PANTHER" id="PTHR11804:SF84">
    <property type="entry name" value="SACCHAROLYSIN"/>
    <property type="match status" value="1"/>
</dbReference>
<protein>
    <recommendedName>
        <fullName evidence="6">Oligopeptidase F</fullName>
        <ecNumber evidence="6">3.4.24.-</ecNumber>
    </recommendedName>
</protein>
<reference evidence="9 10" key="1">
    <citation type="submission" date="2020-03" db="EMBL/GenBank/DDBJ databases">
        <title>Vagococcus sp. nov., isolated from beetles.</title>
        <authorList>
            <person name="Hyun D.-W."/>
            <person name="Bae J.-W."/>
        </authorList>
    </citation>
    <scope>NUCLEOTIDE SEQUENCE [LARGE SCALE GENOMIC DNA]</scope>
    <source>
        <strain evidence="9 10">HDW17A</strain>
    </source>
</reference>
<comment type="similarity">
    <text evidence="6">Belongs to the peptidase M3B family.</text>
</comment>
<dbReference type="EMBL" id="CP049886">
    <property type="protein sequence ID" value="QIL45732.1"/>
    <property type="molecule type" value="Genomic_DNA"/>
</dbReference>
<keyword evidence="4 6" id="KW-0862">Zinc</keyword>
<evidence type="ECO:0000256" key="6">
    <source>
        <dbReference type="RuleBase" id="RU368091"/>
    </source>
</evidence>
<name>A0A6G8AL96_9ENTE</name>
<proteinExistence type="inferred from homology"/>
<dbReference type="Gene3D" id="1.10.1370.20">
    <property type="entry name" value="Oligoendopeptidase f, C-terminal domain"/>
    <property type="match status" value="1"/>
</dbReference>
<dbReference type="Gene3D" id="1.20.140.70">
    <property type="entry name" value="Oligopeptidase f, N-terminal domain"/>
    <property type="match status" value="1"/>
</dbReference>
<dbReference type="Pfam" id="PF01432">
    <property type="entry name" value="Peptidase_M3"/>
    <property type="match status" value="1"/>
</dbReference>
<dbReference type="EC" id="3.4.24.-" evidence="6"/>
<evidence type="ECO:0000256" key="1">
    <source>
        <dbReference type="ARBA" id="ARBA00022670"/>
    </source>
</evidence>
<dbReference type="SUPFAM" id="SSF55486">
    <property type="entry name" value="Metalloproteases ('zincins'), catalytic domain"/>
    <property type="match status" value="1"/>
</dbReference>
<dbReference type="GO" id="GO:0006508">
    <property type="term" value="P:proteolysis"/>
    <property type="evidence" value="ECO:0007669"/>
    <property type="project" value="UniProtKB-KW"/>
</dbReference>
<evidence type="ECO:0000313" key="9">
    <source>
        <dbReference type="EMBL" id="QIL45732.1"/>
    </source>
</evidence>
<feature type="domain" description="Peptidase M3A/M3B catalytic" evidence="7">
    <location>
        <begin position="207"/>
        <end position="587"/>
    </location>
</feature>
<evidence type="ECO:0000259" key="7">
    <source>
        <dbReference type="Pfam" id="PF01432"/>
    </source>
</evidence>
<comment type="cofactor">
    <cofactor evidence="6">
        <name>Zn(2+)</name>
        <dbReference type="ChEBI" id="CHEBI:29105"/>
    </cofactor>
    <text evidence="6">Binds 1 zinc ion.</text>
</comment>
<dbReference type="GO" id="GO:0004222">
    <property type="term" value="F:metalloendopeptidase activity"/>
    <property type="evidence" value="ECO:0007669"/>
    <property type="project" value="UniProtKB-UniRule"/>
</dbReference>
<dbReference type="InterPro" id="IPR001567">
    <property type="entry name" value="Pept_M3A_M3B_dom"/>
</dbReference>
<accession>A0A6G8AL96</accession>
<dbReference type="AlphaFoldDB" id="A0A6G8AL96"/>
<organism evidence="9 10">
    <name type="scientific">Vagococcus coleopterorum</name>
    <dbReference type="NCBI Taxonomy" id="2714946"/>
    <lineage>
        <taxon>Bacteria</taxon>
        <taxon>Bacillati</taxon>
        <taxon>Bacillota</taxon>
        <taxon>Bacilli</taxon>
        <taxon>Lactobacillales</taxon>
        <taxon>Enterococcaceae</taxon>
        <taxon>Vagococcus</taxon>
    </lineage>
</organism>
<comment type="function">
    <text evidence="6">Has oligopeptidase activity and degrades a variety of small bioactive peptides.</text>
</comment>
<dbReference type="Gene3D" id="1.10.287.830">
    <property type="entry name" value="putative peptidase helix hairpin domain like"/>
    <property type="match status" value="1"/>
</dbReference>
<keyword evidence="2 6" id="KW-0479">Metal-binding</keyword>
<dbReference type="KEGG" id="vah:G7081_00825"/>
<dbReference type="InterPro" id="IPR042088">
    <property type="entry name" value="OligoPept_F_C"/>
</dbReference>
<feature type="domain" description="Oligopeptidase F N-terminal" evidence="8">
    <location>
        <begin position="117"/>
        <end position="186"/>
    </location>
</feature>
<keyword evidence="1 6" id="KW-0645">Protease</keyword>
<dbReference type="InterPro" id="IPR004438">
    <property type="entry name" value="Peptidase_M3B"/>
</dbReference>
<dbReference type="RefSeq" id="WP_166006518.1">
    <property type="nucleotide sequence ID" value="NZ_CP049886.1"/>
</dbReference>
<sequence>MTEVKQLPNRPEVATDMQWDLTKIFEDDQAFQVSFEKVTKKIGDLEKYRGTLNQGAAALYQALKSIETITGEVEVLYVYSHLKNDQDTLNATYQSMNGQATRLISEYGQAVSWFEPELLTLSDEQIADYIKELPELELYQHFFAGVTKSRPHTLSEKEEAILAGAGEIFGAASQTFEMLDSGDLIFPVVKNDQGEEVQLSHGVYSQLLESSDRAVRQAAFEGLYSVYQQFENTFATILSNHVKSTNFRAKVRNYPSARAAALSGNDLPETIYDTLIQSVHKHLPLFHDYLAVRKELLGLEELTMYDLHTPILGEASLAYNYQEAKAVTLKALAPMGEDYLSIIEKAFDEGWIDVVENKGKRSGAYSSGCYDTEPYILMNWHDSLDQLYTLVHELGHSVHSYYTRHNQPAVYGDYSIFLAEIASTTNENLLTEYLLATETDPKVRAYILNRYLDGFKGTVYRQTQFAEFEHFLYEQDAQGVPLTSDVLKKEYGELNARYYGDVVVESQEIAVEWARIPHFYYNYYVYQYATGFAAASTLAARIVAKEEGALDAYLNYLKAGSSDYPLAVIGQAGVDMTKEDYLTESFEVFAKRLAEFKQTVKTIK</sequence>
<dbReference type="InterPro" id="IPR013647">
    <property type="entry name" value="OligopepF_N_dom"/>
</dbReference>
<dbReference type="NCBIfam" id="TIGR00181">
    <property type="entry name" value="pepF"/>
    <property type="match status" value="1"/>
</dbReference>
<evidence type="ECO:0000256" key="4">
    <source>
        <dbReference type="ARBA" id="ARBA00022833"/>
    </source>
</evidence>
<evidence type="ECO:0000313" key="10">
    <source>
        <dbReference type="Proteomes" id="UP000500890"/>
    </source>
</evidence>
<gene>
    <name evidence="9" type="primary">pepF</name>
    <name evidence="9" type="ORF">G7081_00825</name>
</gene>
<dbReference type="CDD" id="cd09608">
    <property type="entry name" value="M3B_PepF"/>
    <property type="match status" value="1"/>
</dbReference>
<dbReference type="Pfam" id="PF08439">
    <property type="entry name" value="Peptidase_M3_N"/>
    <property type="match status" value="1"/>
</dbReference>
<dbReference type="Proteomes" id="UP000500890">
    <property type="component" value="Chromosome"/>
</dbReference>
<dbReference type="GO" id="GO:0046872">
    <property type="term" value="F:metal ion binding"/>
    <property type="evidence" value="ECO:0007669"/>
    <property type="project" value="UniProtKB-UniRule"/>
</dbReference>
<evidence type="ECO:0000256" key="3">
    <source>
        <dbReference type="ARBA" id="ARBA00022801"/>
    </source>
</evidence>
<evidence type="ECO:0000259" key="8">
    <source>
        <dbReference type="Pfam" id="PF08439"/>
    </source>
</evidence>
<keyword evidence="5 6" id="KW-0482">Metalloprotease</keyword>
<dbReference type="GO" id="GO:0006518">
    <property type="term" value="P:peptide metabolic process"/>
    <property type="evidence" value="ECO:0007669"/>
    <property type="project" value="TreeGrafter"/>
</dbReference>
<dbReference type="PANTHER" id="PTHR11804">
    <property type="entry name" value="PROTEASE M3 THIMET OLIGOPEPTIDASE-RELATED"/>
    <property type="match status" value="1"/>
</dbReference>
<keyword evidence="10" id="KW-1185">Reference proteome</keyword>
<evidence type="ECO:0000256" key="2">
    <source>
        <dbReference type="ARBA" id="ARBA00022723"/>
    </source>
</evidence>
<dbReference type="InterPro" id="IPR045090">
    <property type="entry name" value="Pept_M3A_M3B"/>
</dbReference>